<evidence type="ECO:0000313" key="2">
    <source>
        <dbReference type="EMBL" id="KAA9155556.1"/>
    </source>
</evidence>
<evidence type="ECO:0000256" key="1">
    <source>
        <dbReference type="SAM" id="Phobius"/>
    </source>
</evidence>
<keyword evidence="1" id="KW-0472">Membrane</keyword>
<feature type="transmembrane region" description="Helical" evidence="1">
    <location>
        <begin position="73"/>
        <end position="94"/>
    </location>
</feature>
<dbReference type="Proteomes" id="UP000319769">
    <property type="component" value="Unassembled WGS sequence"/>
</dbReference>
<feature type="transmembrane region" description="Helical" evidence="1">
    <location>
        <begin position="100"/>
        <end position="118"/>
    </location>
</feature>
<keyword evidence="1" id="KW-1133">Transmembrane helix</keyword>
<dbReference type="RefSeq" id="WP_144748796.1">
    <property type="nucleotide sequence ID" value="NZ_VMNW02000056.1"/>
</dbReference>
<proteinExistence type="predicted"/>
<dbReference type="EMBL" id="VMNW02000056">
    <property type="protein sequence ID" value="KAA9155556.1"/>
    <property type="molecule type" value="Genomic_DNA"/>
</dbReference>
<keyword evidence="3" id="KW-1185">Reference proteome</keyword>
<name>A0A5N0UU72_9PSEU</name>
<protein>
    <submittedName>
        <fullName evidence="2">Uncharacterized protein</fullName>
    </submittedName>
</protein>
<gene>
    <name evidence="2" type="ORF">FPZ12_029615</name>
</gene>
<dbReference type="AlphaFoldDB" id="A0A5N0UU72"/>
<feature type="transmembrane region" description="Helical" evidence="1">
    <location>
        <begin position="12"/>
        <end position="29"/>
    </location>
</feature>
<comment type="caution">
    <text evidence="2">The sequence shown here is derived from an EMBL/GenBank/DDBJ whole genome shotgun (WGS) entry which is preliminary data.</text>
</comment>
<organism evidence="2 3">
    <name type="scientific">Amycolatopsis acidicola</name>
    <dbReference type="NCBI Taxonomy" id="2596893"/>
    <lineage>
        <taxon>Bacteria</taxon>
        <taxon>Bacillati</taxon>
        <taxon>Actinomycetota</taxon>
        <taxon>Actinomycetes</taxon>
        <taxon>Pseudonocardiales</taxon>
        <taxon>Pseudonocardiaceae</taxon>
        <taxon>Amycolatopsis</taxon>
    </lineage>
</organism>
<evidence type="ECO:0000313" key="3">
    <source>
        <dbReference type="Proteomes" id="UP000319769"/>
    </source>
</evidence>
<accession>A0A5N0UU72</accession>
<sequence length="127" mass="13565">MAKTFTRLITKTLALAHTVYAIIWILPLHGSSQIDRPLLTQKLAESVPLWAVLFGVTAAALWFSLLRIRAATWGHGFGAIATSTYGVCSAFSAATTHPPGSFLSAAVFLTIAGVHLVAQRTYARLGV</sequence>
<keyword evidence="1" id="KW-0812">Transmembrane</keyword>
<reference evidence="2" key="1">
    <citation type="submission" date="2019-09" db="EMBL/GenBank/DDBJ databases">
        <authorList>
            <person name="Teo W.F.A."/>
            <person name="Duangmal K."/>
        </authorList>
    </citation>
    <scope>NUCLEOTIDE SEQUENCE [LARGE SCALE GENOMIC DNA]</scope>
    <source>
        <strain evidence="2">K81G1</strain>
    </source>
</reference>
<feature type="transmembrane region" description="Helical" evidence="1">
    <location>
        <begin position="49"/>
        <end position="66"/>
    </location>
</feature>